<keyword evidence="7" id="KW-1185">Reference proteome</keyword>
<protein>
    <recommendedName>
        <fullName evidence="8">MFS transporter</fullName>
    </recommendedName>
</protein>
<organism evidence="6 7">
    <name type="scientific">Pristionchus mayeri</name>
    <dbReference type="NCBI Taxonomy" id="1317129"/>
    <lineage>
        <taxon>Eukaryota</taxon>
        <taxon>Metazoa</taxon>
        <taxon>Ecdysozoa</taxon>
        <taxon>Nematoda</taxon>
        <taxon>Chromadorea</taxon>
        <taxon>Rhabditida</taxon>
        <taxon>Rhabditina</taxon>
        <taxon>Diplogasteromorpha</taxon>
        <taxon>Diplogasteroidea</taxon>
        <taxon>Neodiplogasteridae</taxon>
        <taxon>Pristionchus</taxon>
    </lineage>
</organism>
<dbReference type="GO" id="GO:0005765">
    <property type="term" value="C:lysosomal membrane"/>
    <property type="evidence" value="ECO:0007669"/>
    <property type="project" value="TreeGrafter"/>
</dbReference>
<comment type="caution">
    <text evidence="6">The sequence shown here is derived from an EMBL/GenBank/DDBJ whole genome shotgun (WGS) entry which is preliminary data.</text>
</comment>
<dbReference type="AlphaFoldDB" id="A0AAN5CIZ0"/>
<evidence type="ECO:0000256" key="3">
    <source>
        <dbReference type="ARBA" id="ARBA00022989"/>
    </source>
</evidence>
<dbReference type="SUPFAM" id="SSF103473">
    <property type="entry name" value="MFS general substrate transporter"/>
    <property type="match status" value="1"/>
</dbReference>
<dbReference type="Proteomes" id="UP001328107">
    <property type="component" value="Unassembled WGS sequence"/>
</dbReference>
<evidence type="ECO:0000313" key="6">
    <source>
        <dbReference type="EMBL" id="GMR45236.1"/>
    </source>
</evidence>
<evidence type="ECO:0000256" key="4">
    <source>
        <dbReference type="ARBA" id="ARBA00023136"/>
    </source>
</evidence>
<keyword evidence="2 5" id="KW-0812">Transmembrane</keyword>
<accession>A0AAN5CIZ0</accession>
<name>A0AAN5CIZ0_9BILA</name>
<proteinExistence type="predicted"/>
<evidence type="ECO:0000256" key="5">
    <source>
        <dbReference type="SAM" id="Phobius"/>
    </source>
</evidence>
<dbReference type="PANTHER" id="PTHR23510:SF25">
    <property type="entry name" value="MFS DOMAIN-CONTAINING PROTEIN"/>
    <property type="match status" value="1"/>
</dbReference>
<dbReference type="InterPro" id="IPR051068">
    <property type="entry name" value="MFS_Domain-Containing_Protein"/>
</dbReference>
<dbReference type="PANTHER" id="PTHR23510">
    <property type="entry name" value="INNER MEMBRANE TRANSPORT PROTEIN YAJR"/>
    <property type="match status" value="1"/>
</dbReference>
<keyword evidence="3 5" id="KW-1133">Transmembrane helix</keyword>
<feature type="transmembrane region" description="Helical" evidence="5">
    <location>
        <begin position="56"/>
        <end position="79"/>
    </location>
</feature>
<evidence type="ECO:0000256" key="2">
    <source>
        <dbReference type="ARBA" id="ARBA00022692"/>
    </source>
</evidence>
<evidence type="ECO:0008006" key="8">
    <source>
        <dbReference type="Google" id="ProtNLM"/>
    </source>
</evidence>
<dbReference type="EMBL" id="BTRK01000004">
    <property type="protein sequence ID" value="GMR45236.1"/>
    <property type="molecule type" value="Genomic_DNA"/>
</dbReference>
<dbReference type="InterPro" id="IPR036259">
    <property type="entry name" value="MFS_trans_sf"/>
</dbReference>
<reference evidence="7" key="1">
    <citation type="submission" date="2022-10" db="EMBL/GenBank/DDBJ databases">
        <title>Genome assembly of Pristionchus species.</title>
        <authorList>
            <person name="Yoshida K."/>
            <person name="Sommer R.J."/>
        </authorList>
    </citation>
    <scope>NUCLEOTIDE SEQUENCE [LARGE SCALE GENOMIC DNA]</scope>
    <source>
        <strain evidence="7">RS5460</strain>
    </source>
</reference>
<comment type="subcellular location">
    <subcellularLocation>
        <location evidence="1">Membrane</location>
        <topology evidence="1">Multi-pass membrane protein</topology>
    </subcellularLocation>
</comment>
<keyword evidence="4 5" id="KW-0472">Membrane</keyword>
<evidence type="ECO:0000256" key="1">
    <source>
        <dbReference type="ARBA" id="ARBA00004141"/>
    </source>
</evidence>
<gene>
    <name evidence="6" type="ORF">PMAYCL1PPCAC_15431</name>
</gene>
<evidence type="ECO:0000313" key="7">
    <source>
        <dbReference type="Proteomes" id="UP001328107"/>
    </source>
</evidence>
<feature type="transmembrane region" description="Helical" evidence="5">
    <location>
        <begin position="25"/>
        <end position="44"/>
    </location>
</feature>
<feature type="non-terminal residue" evidence="6">
    <location>
        <position position="1"/>
    </location>
</feature>
<sequence>FAIPAAALSMDTIYSKMIGDIDQNLMQSLIVIIQDIMQIVGPIYGTAVFTAAGLNLLSYINGGIFVVGTIVWIAAWKWLRPYN</sequence>